<dbReference type="GO" id="GO:0071555">
    <property type="term" value="P:cell wall organization"/>
    <property type="evidence" value="ECO:0007669"/>
    <property type="project" value="UniProtKB-KW"/>
</dbReference>
<comment type="caution">
    <text evidence="22">The sequence shown here is derived from an EMBL/GenBank/DDBJ whole genome shotgun (WGS) entry which is preliminary data.</text>
</comment>
<dbReference type="GO" id="GO:0005829">
    <property type="term" value="C:cytosol"/>
    <property type="evidence" value="ECO:0007669"/>
    <property type="project" value="TreeGrafter"/>
</dbReference>
<organism evidence="22 23">
    <name type="scientific">Pseudoalteromonas amylolytica</name>
    <dbReference type="NCBI Taxonomy" id="1859457"/>
    <lineage>
        <taxon>Bacteria</taxon>
        <taxon>Pseudomonadati</taxon>
        <taxon>Pseudomonadota</taxon>
        <taxon>Gammaproteobacteria</taxon>
        <taxon>Alteromonadales</taxon>
        <taxon>Pseudoalteromonadaceae</taxon>
        <taxon>Pseudoalteromonas</taxon>
    </lineage>
</organism>
<feature type="domain" description="FAD-binding PCMH-type" evidence="21">
    <location>
        <begin position="2"/>
        <end position="177"/>
    </location>
</feature>
<dbReference type="GO" id="GO:0008360">
    <property type="term" value="P:regulation of cell shape"/>
    <property type="evidence" value="ECO:0007669"/>
    <property type="project" value="UniProtKB-KW"/>
</dbReference>
<dbReference type="GO" id="GO:0071949">
    <property type="term" value="F:FAD binding"/>
    <property type="evidence" value="ECO:0007669"/>
    <property type="project" value="InterPro"/>
</dbReference>
<comment type="similarity">
    <text evidence="5 20">Belongs to the MurB family.</text>
</comment>
<dbReference type="SUPFAM" id="SSF56176">
    <property type="entry name" value="FAD-binding/transporter-associated domain-like"/>
    <property type="match status" value="1"/>
</dbReference>
<dbReference type="EC" id="1.3.1.98" evidence="6 20"/>
<evidence type="ECO:0000256" key="5">
    <source>
        <dbReference type="ARBA" id="ARBA00010485"/>
    </source>
</evidence>
<evidence type="ECO:0000313" key="22">
    <source>
        <dbReference type="EMBL" id="OHU93113.1"/>
    </source>
</evidence>
<comment type="catalytic activity">
    <reaction evidence="19 20">
        <text>UDP-N-acetyl-alpha-D-muramate + NADP(+) = UDP-N-acetyl-3-O-(1-carboxyvinyl)-alpha-D-glucosamine + NADPH + H(+)</text>
        <dbReference type="Rhea" id="RHEA:12248"/>
        <dbReference type="ChEBI" id="CHEBI:15378"/>
        <dbReference type="ChEBI" id="CHEBI:57783"/>
        <dbReference type="ChEBI" id="CHEBI:58349"/>
        <dbReference type="ChEBI" id="CHEBI:68483"/>
        <dbReference type="ChEBI" id="CHEBI:70757"/>
        <dbReference type="EC" id="1.3.1.98"/>
    </reaction>
</comment>
<keyword evidence="10 20" id="KW-0285">Flavoprotein</keyword>
<sequence length="337" mass="37782">MHALQSLHTFALPSQCHQLVTISDWHQLEGIDFSKPFCLLGEGSNTIFVDDFAGTVLKIALRGITIEERGDNWLVEVAAGENWHALVIYLLEQNIAGLENLALIPGTVGAAPVQNIGAYGVELAQFVEYVEGFDIATKQCVKLSNEQCEFGYRDSVFKHARKGCFVITRVGLRLNKQWRPQLSYGPLQALHEQQPTAKQVCDTVINVRQSKLPDPQLLANAGSFFKNPIVSNEMVAVLKQRFANMPVYYVDPQQQKIAAGWLIEQLGLKGHQIGDIVVYQQQALVLVNQGKGSAEDLIAMIEYIQQQVWGQFRVRLEHEVRLMGQYDEIHIQGVMND</sequence>
<evidence type="ECO:0000259" key="21">
    <source>
        <dbReference type="PROSITE" id="PS51387"/>
    </source>
</evidence>
<evidence type="ECO:0000256" key="10">
    <source>
        <dbReference type="ARBA" id="ARBA00022630"/>
    </source>
</evidence>
<dbReference type="Gene3D" id="3.90.78.10">
    <property type="entry name" value="UDP-N-acetylenolpyruvoylglucosamine reductase, C-terminal domain"/>
    <property type="match status" value="1"/>
</dbReference>
<dbReference type="PROSITE" id="PS51387">
    <property type="entry name" value="FAD_PCMH"/>
    <property type="match status" value="1"/>
</dbReference>
<keyword evidence="9 20" id="KW-0132">Cell division</keyword>
<evidence type="ECO:0000256" key="6">
    <source>
        <dbReference type="ARBA" id="ARBA00012518"/>
    </source>
</evidence>
<dbReference type="SUPFAM" id="SSF56194">
    <property type="entry name" value="Uridine diphospho-N-Acetylenolpyruvylglucosamine reductase, MurB, C-terminal domain"/>
    <property type="match status" value="1"/>
</dbReference>
<evidence type="ECO:0000256" key="17">
    <source>
        <dbReference type="ARBA" id="ARBA00023316"/>
    </source>
</evidence>
<keyword evidence="13 20" id="KW-0133">Cell shape</keyword>
<dbReference type="Gene3D" id="3.30.43.10">
    <property type="entry name" value="Uridine Diphospho-n-acetylenolpyruvylglucosamine Reductase, domain 2"/>
    <property type="match status" value="1"/>
</dbReference>
<protein>
    <recommendedName>
        <fullName evidence="7 20">UDP-N-acetylenolpyruvoylglucosamine reductase</fullName>
        <ecNumber evidence="6 20">1.3.1.98</ecNumber>
    </recommendedName>
    <alternativeName>
        <fullName evidence="18 20">UDP-N-acetylmuramate dehydrogenase</fullName>
    </alternativeName>
</protein>
<keyword evidence="12 20" id="KW-0521">NADP</keyword>
<dbReference type="InterPro" id="IPR016166">
    <property type="entry name" value="FAD-bd_PCMH"/>
</dbReference>
<evidence type="ECO:0000256" key="8">
    <source>
        <dbReference type="ARBA" id="ARBA00022490"/>
    </source>
</evidence>
<feature type="active site" evidence="20">
    <location>
        <position position="319"/>
    </location>
</feature>
<keyword evidence="16 20" id="KW-0131">Cell cycle</keyword>
<evidence type="ECO:0000256" key="2">
    <source>
        <dbReference type="ARBA" id="ARBA00003921"/>
    </source>
</evidence>
<evidence type="ECO:0000256" key="16">
    <source>
        <dbReference type="ARBA" id="ARBA00023306"/>
    </source>
</evidence>
<dbReference type="InterPro" id="IPR016169">
    <property type="entry name" value="FAD-bd_PCMH_sub2"/>
</dbReference>
<dbReference type="InterPro" id="IPR036318">
    <property type="entry name" value="FAD-bd_PCMH-like_sf"/>
</dbReference>
<evidence type="ECO:0000256" key="15">
    <source>
        <dbReference type="ARBA" id="ARBA00023002"/>
    </source>
</evidence>
<keyword evidence="8 20" id="KW-0963">Cytoplasm</keyword>
<dbReference type="Proteomes" id="UP000179786">
    <property type="component" value="Unassembled WGS sequence"/>
</dbReference>
<evidence type="ECO:0000256" key="19">
    <source>
        <dbReference type="ARBA" id="ARBA00048914"/>
    </source>
</evidence>
<keyword evidence="15 20" id="KW-0560">Oxidoreductase</keyword>
<dbReference type="NCBIfam" id="NF000755">
    <property type="entry name" value="PRK00046.1"/>
    <property type="match status" value="1"/>
</dbReference>
<reference evidence="22 23" key="1">
    <citation type="submission" date="2016-09" db="EMBL/GenBank/DDBJ databases">
        <title>Pseudoalteromonas amylolytica sp. nov., isolated from the surface seawater.</title>
        <authorList>
            <person name="Wu Y.-H."/>
            <person name="Cheng H."/>
            <person name="Jin X.-B."/>
            <person name="Wang C.-S."/>
            <person name="Xu X.-W."/>
        </authorList>
    </citation>
    <scope>NUCLEOTIDE SEQUENCE [LARGE SCALE GENOMIC DNA]</scope>
    <source>
        <strain evidence="22 23">JW1</strain>
    </source>
</reference>
<dbReference type="OrthoDB" id="9804753at2"/>
<dbReference type="Pfam" id="PF01565">
    <property type="entry name" value="FAD_binding_4"/>
    <property type="match status" value="1"/>
</dbReference>
<evidence type="ECO:0000256" key="12">
    <source>
        <dbReference type="ARBA" id="ARBA00022857"/>
    </source>
</evidence>
<evidence type="ECO:0000313" key="23">
    <source>
        <dbReference type="Proteomes" id="UP000179786"/>
    </source>
</evidence>
<dbReference type="GO" id="GO:0009252">
    <property type="term" value="P:peptidoglycan biosynthetic process"/>
    <property type="evidence" value="ECO:0007669"/>
    <property type="project" value="UniProtKB-UniRule"/>
</dbReference>
<dbReference type="InterPro" id="IPR036635">
    <property type="entry name" value="MurB_C_sf"/>
</dbReference>
<dbReference type="GO" id="GO:0051301">
    <property type="term" value="P:cell division"/>
    <property type="evidence" value="ECO:0007669"/>
    <property type="project" value="UniProtKB-KW"/>
</dbReference>
<comment type="function">
    <text evidence="2 20">Cell wall formation.</text>
</comment>
<evidence type="ECO:0000256" key="9">
    <source>
        <dbReference type="ARBA" id="ARBA00022618"/>
    </source>
</evidence>
<dbReference type="InterPro" id="IPR011601">
    <property type="entry name" value="MurB_C"/>
</dbReference>
<dbReference type="UniPathway" id="UPA00219"/>
<accession>A0A1S1N0E8</accession>
<feature type="active site" description="Proton donor" evidence="20">
    <location>
        <position position="223"/>
    </location>
</feature>
<dbReference type="InterPro" id="IPR006094">
    <property type="entry name" value="Oxid_FAD_bind_N"/>
</dbReference>
<evidence type="ECO:0000256" key="18">
    <source>
        <dbReference type="ARBA" id="ARBA00031026"/>
    </source>
</evidence>
<dbReference type="NCBIfam" id="TIGR00179">
    <property type="entry name" value="murB"/>
    <property type="match status" value="1"/>
</dbReference>
<keyword evidence="11 20" id="KW-0274">FAD</keyword>
<dbReference type="GO" id="GO:0008762">
    <property type="term" value="F:UDP-N-acetylmuramate dehydrogenase activity"/>
    <property type="evidence" value="ECO:0007669"/>
    <property type="project" value="UniProtKB-UniRule"/>
</dbReference>
<dbReference type="InterPro" id="IPR016167">
    <property type="entry name" value="FAD-bd_PCMH_sub1"/>
</dbReference>
<comment type="pathway">
    <text evidence="4 20">Cell wall biogenesis; peptidoglycan biosynthesis.</text>
</comment>
<dbReference type="Pfam" id="PF02873">
    <property type="entry name" value="MurB_C"/>
    <property type="match status" value="1"/>
</dbReference>
<keyword evidence="14 20" id="KW-0573">Peptidoglycan synthesis</keyword>
<dbReference type="InterPro" id="IPR003170">
    <property type="entry name" value="MurB"/>
</dbReference>
<evidence type="ECO:0000256" key="20">
    <source>
        <dbReference type="HAMAP-Rule" id="MF_00037"/>
    </source>
</evidence>
<dbReference type="Gene3D" id="3.30.465.10">
    <property type="match status" value="1"/>
</dbReference>
<dbReference type="STRING" id="1859457.BET10_02070"/>
<gene>
    <name evidence="20" type="primary">murB</name>
    <name evidence="22" type="ORF">BET10_02070</name>
</gene>
<feature type="active site" evidence="20">
    <location>
        <position position="153"/>
    </location>
</feature>
<dbReference type="EMBL" id="MKJU01000004">
    <property type="protein sequence ID" value="OHU93113.1"/>
    <property type="molecule type" value="Genomic_DNA"/>
</dbReference>
<keyword evidence="23" id="KW-1185">Reference proteome</keyword>
<dbReference type="HAMAP" id="MF_00037">
    <property type="entry name" value="MurB"/>
    <property type="match status" value="1"/>
</dbReference>
<comment type="cofactor">
    <cofactor evidence="1 20">
        <name>FAD</name>
        <dbReference type="ChEBI" id="CHEBI:57692"/>
    </cofactor>
</comment>
<evidence type="ECO:0000256" key="3">
    <source>
        <dbReference type="ARBA" id="ARBA00004496"/>
    </source>
</evidence>
<dbReference type="PANTHER" id="PTHR21071">
    <property type="entry name" value="UDP-N-ACETYLENOLPYRUVOYLGLUCOSAMINE REDUCTASE"/>
    <property type="match status" value="1"/>
</dbReference>
<proteinExistence type="inferred from homology"/>
<comment type="subcellular location">
    <subcellularLocation>
        <location evidence="3 20">Cytoplasm</location>
    </subcellularLocation>
</comment>
<keyword evidence="17 20" id="KW-0961">Cell wall biogenesis/degradation</keyword>
<evidence type="ECO:0000256" key="14">
    <source>
        <dbReference type="ARBA" id="ARBA00022984"/>
    </source>
</evidence>
<evidence type="ECO:0000256" key="13">
    <source>
        <dbReference type="ARBA" id="ARBA00022960"/>
    </source>
</evidence>
<evidence type="ECO:0000256" key="4">
    <source>
        <dbReference type="ARBA" id="ARBA00004752"/>
    </source>
</evidence>
<dbReference type="PANTHER" id="PTHR21071:SF4">
    <property type="entry name" value="UDP-N-ACETYLENOLPYRUVOYLGLUCOSAMINE REDUCTASE"/>
    <property type="match status" value="1"/>
</dbReference>
<evidence type="ECO:0000256" key="11">
    <source>
        <dbReference type="ARBA" id="ARBA00022827"/>
    </source>
</evidence>
<name>A0A1S1N0E8_9GAMM</name>
<dbReference type="AlphaFoldDB" id="A0A1S1N0E8"/>
<evidence type="ECO:0000256" key="7">
    <source>
        <dbReference type="ARBA" id="ARBA00015188"/>
    </source>
</evidence>
<dbReference type="RefSeq" id="WP_070982817.1">
    <property type="nucleotide sequence ID" value="NZ_MKJU01000004.1"/>
</dbReference>
<evidence type="ECO:0000256" key="1">
    <source>
        <dbReference type="ARBA" id="ARBA00001974"/>
    </source>
</evidence>